<dbReference type="PROSITE" id="PS51257">
    <property type="entry name" value="PROKAR_LIPOPROTEIN"/>
    <property type="match status" value="1"/>
</dbReference>
<dbReference type="OrthoDB" id="976022at2"/>
<proteinExistence type="predicted"/>
<dbReference type="STRING" id="1796646.A4V02_00715"/>
<protein>
    <recommendedName>
        <fullName evidence="3">Gliding motility protein GldB</fullName>
    </recommendedName>
</protein>
<dbReference type="EMBL" id="CP015402">
    <property type="protein sequence ID" value="ANU62411.1"/>
    <property type="molecule type" value="Genomic_DNA"/>
</dbReference>
<dbReference type="Proteomes" id="UP000186351">
    <property type="component" value="Chromosome"/>
</dbReference>
<dbReference type="Pfam" id="PF25594">
    <property type="entry name" value="GldB_lipo"/>
    <property type="match status" value="1"/>
</dbReference>
<accession>A0A1B1S6J3</accession>
<dbReference type="InterPro" id="IPR019853">
    <property type="entry name" value="GldB-like"/>
</dbReference>
<dbReference type="KEGG" id="pary:A4V02_00715"/>
<evidence type="ECO:0000313" key="2">
    <source>
        <dbReference type="Proteomes" id="UP000186351"/>
    </source>
</evidence>
<evidence type="ECO:0008006" key="3">
    <source>
        <dbReference type="Google" id="ProtNLM"/>
    </source>
</evidence>
<accession>A0A1Z2XF99</accession>
<dbReference type="RefSeq" id="WP_068959810.1">
    <property type="nucleotide sequence ID" value="NZ_CAJTAP010000010.1"/>
</dbReference>
<evidence type="ECO:0000313" key="1">
    <source>
        <dbReference type="EMBL" id="ANU62411.1"/>
    </source>
</evidence>
<organism evidence="1 2">
    <name type="scientific">Muribaculum intestinale</name>
    <dbReference type="NCBI Taxonomy" id="1796646"/>
    <lineage>
        <taxon>Bacteria</taxon>
        <taxon>Pseudomonadati</taxon>
        <taxon>Bacteroidota</taxon>
        <taxon>Bacteroidia</taxon>
        <taxon>Bacteroidales</taxon>
        <taxon>Muribaculaceae</taxon>
        <taxon>Muribaculum</taxon>
    </lineage>
</organism>
<gene>
    <name evidence="1" type="ORF">A4V02_00715</name>
</gene>
<sequence length="340" mass="38005">MRAILPLTIAAIAIAGGCTISNNADTANTESMKIDRYDLEVSAYPALDSASRADFLMAYADVNRLVLQLYAASHPGVSKEASDSMMSEYARSRGVSMFGCAIRERLGATDSIEAALGEAASRSRSMIPELKWPRLYGIISTYDQAIILSGDSIALIGMNHYLGPDDEAYEGFDNYRRRDKRLAALPAQLTESLLYSQWPYELPDKDATALSHMLYDGAVAWITMRITGTERPEEIIGWDEVQTKWAEANESNAWEALINRKMLYSTDEDYGMRLTQRAPATSMLHPDAPGRMGTWLGMRIIDAYMKSHPDTEPRQLLQKDFYGNIKTLVESGYNPLRRQD</sequence>
<dbReference type="AlphaFoldDB" id="A0A1B1S6J3"/>
<reference evidence="2" key="1">
    <citation type="submission" date="2016-04" db="EMBL/GenBank/DDBJ databases">
        <title>Complete Genome Sequences of Twelve Strains of a Stable Defined Moderately Diverse Mouse Microbiota 2 (sDMDMm2).</title>
        <authorList>
            <person name="Uchimura Y."/>
            <person name="Wyss M."/>
            <person name="Brugiroux S."/>
            <person name="Limenitakis J.P."/>
            <person name="Stecher B."/>
            <person name="McCoy K.D."/>
            <person name="Macpherson A.J."/>
        </authorList>
    </citation>
    <scope>NUCLEOTIDE SEQUENCE [LARGE SCALE GENOMIC DNA]</scope>
    <source>
        <strain evidence="2">YL27</strain>
    </source>
</reference>
<dbReference type="GeneID" id="65535358"/>
<keyword evidence="2" id="KW-1185">Reference proteome</keyword>
<name>A0A1B1S6J3_9BACT</name>